<dbReference type="PROSITE" id="PS50280">
    <property type="entry name" value="SET"/>
    <property type="match status" value="1"/>
</dbReference>
<dbReference type="EMBL" id="SPRO01000005">
    <property type="protein sequence ID" value="TIC33428.1"/>
    <property type="molecule type" value="Genomic_DNA"/>
</dbReference>
<dbReference type="OMA" id="FRKEVCH"/>
<dbReference type="GO" id="GO:0005634">
    <property type="term" value="C:nucleus"/>
    <property type="evidence" value="ECO:0007669"/>
    <property type="project" value="TreeGrafter"/>
</dbReference>
<gene>
    <name evidence="2" type="ORF">E3Q10_00793</name>
</gene>
<organism evidence="2 3">
    <name type="scientific">Wallemia mellicola</name>
    <dbReference type="NCBI Taxonomy" id="1708541"/>
    <lineage>
        <taxon>Eukaryota</taxon>
        <taxon>Fungi</taxon>
        <taxon>Dikarya</taxon>
        <taxon>Basidiomycota</taxon>
        <taxon>Wallemiomycotina</taxon>
        <taxon>Wallemiomycetes</taxon>
        <taxon>Wallemiales</taxon>
        <taxon>Wallemiaceae</taxon>
        <taxon>Wallemia</taxon>
    </lineage>
</organism>
<name>A0A4T0PW92_9BASI</name>
<comment type="caution">
    <text evidence="2">The sequence shown here is derived from an EMBL/GenBank/DDBJ whole genome shotgun (WGS) entry which is preliminary data.</text>
</comment>
<dbReference type="PANTHER" id="PTHR12197:SF294">
    <property type="entry name" value="POTENTIAL PROTEIN LYSINE METHYLTRANSFERASE SET6"/>
    <property type="match status" value="1"/>
</dbReference>
<dbReference type="Pfam" id="PF00856">
    <property type="entry name" value="SET"/>
    <property type="match status" value="1"/>
</dbReference>
<dbReference type="SUPFAM" id="SSF82199">
    <property type="entry name" value="SET domain"/>
    <property type="match status" value="1"/>
</dbReference>
<dbReference type="InterPro" id="IPR001214">
    <property type="entry name" value="SET_dom"/>
</dbReference>
<proteinExistence type="predicted"/>
<protein>
    <recommendedName>
        <fullName evidence="1">SET domain-containing protein</fullName>
    </recommendedName>
</protein>
<dbReference type="PANTHER" id="PTHR12197">
    <property type="entry name" value="HISTONE-LYSINE N-METHYLTRANSFERASE SMYD"/>
    <property type="match status" value="1"/>
</dbReference>
<dbReference type="Proteomes" id="UP000305647">
    <property type="component" value="Unassembled WGS sequence"/>
</dbReference>
<dbReference type="AlphaFoldDB" id="A0A4T0PW92"/>
<accession>A0A4T0PW92</accession>
<feature type="domain" description="SET" evidence="1">
    <location>
        <begin position="9"/>
        <end position="326"/>
    </location>
</feature>
<dbReference type="InterPro" id="IPR050869">
    <property type="entry name" value="H3K4_H4K5_MeTrfase"/>
</dbReference>
<sequence>MTSQNYTSDAIESRVTPGAGIGVFSKRQLEADEKLYQTNDEYFSVIYRRYWKEVCASCYNYDRGIDWKVKENNIGLAFCTEDCRNTFMSKLDDDMRVFLAKVEEYARKRKQVREIPDLEDDIIPDKRIIEESWNDSQHTLLDIVDVINSEKINKRQRKFINEIQAAGLQAYDEDSEADIDSIKNLTSYILTNIQSPSTVAQTLELSTTLEPYTLSRMLDQQVNHYLAIVTLLPPSLSRFALAAPSIAKILAVDRSNSFGIWSGSSDKASAQSEERSELLGSMLVPSLSRFNHSCSPTVSKSRYRKTWTFSTTNTVNKDSELFITYLGGDESMLKVEDRRQRLMNGWGFVCECSKCTKESNKSD</sequence>
<evidence type="ECO:0000313" key="2">
    <source>
        <dbReference type="EMBL" id="TIC33428.1"/>
    </source>
</evidence>
<reference evidence="2 3" key="1">
    <citation type="submission" date="2019-03" db="EMBL/GenBank/DDBJ databases">
        <title>Sequencing 25 genomes of Wallemia mellicola.</title>
        <authorList>
            <person name="Gostincar C."/>
        </authorList>
    </citation>
    <scope>NUCLEOTIDE SEQUENCE [LARGE SCALE GENOMIC DNA]</scope>
    <source>
        <strain evidence="2 3">EXF-8738</strain>
    </source>
</reference>
<dbReference type="InterPro" id="IPR046341">
    <property type="entry name" value="SET_dom_sf"/>
</dbReference>
<dbReference type="Gene3D" id="2.170.270.10">
    <property type="entry name" value="SET domain"/>
    <property type="match status" value="1"/>
</dbReference>
<evidence type="ECO:0000259" key="1">
    <source>
        <dbReference type="PROSITE" id="PS50280"/>
    </source>
</evidence>
<evidence type="ECO:0000313" key="3">
    <source>
        <dbReference type="Proteomes" id="UP000305647"/>
    </source>
</evidence>
<dbReference type="CDD" id="cd20071">
    <property type="entry name" value="SET_SMYD"/>
    <property type="match status" value="1"/>
</dbReference>